<dbReference type="CDD" id="cd05403">
    <property type="entry name" value="NT_KNTase_like"/>
    <property type="match status" value="1"/>
</dbReference>
<dbReference type="InterPro" id="IPR052038">
    <property type="entry name" value="Type-VII_TA_antitoxin"/>
</dbReference>
<dbReference type="SMART" id="SM00530">
    <property type="entry name" value="HTH_XRE"/>
    <property type="match status" value="1"/>
</dbReference>
<dbReference type="Pfam" id="PF01909">
    <property type="entry name" value="NTP_transf_2"/>
    <property type="match status" value="1"/>
</dbReference>
<evidence type="ECO:0000256" key="3">
    <source>
        <dbReference type="ARBA" id="ARBA00022679"/>
    </source>
</evidence>
<dbReference type="InterPro" id="IPR043519">
    <property type="entry name" value="NT_sf"/>
</dbReference>
<dbReference type="InterPro" id="IPR002934">
    <property type="entry name" value="Polymerase_NTP_transf_dom"/>
</dbReference>
<comment type="similarity">
    <text evidence="9">Belongs to the MntA antitoxin family.</text>
</comment>
<evidence type="ECO:0000259" key="10">
    <source>
        <dbReference type="PROSITE" id="PS50943"/>
    </source>
</evidence>
<dbReference type="Gene3D" id="1.10.260.40">
    <property type="entry name" value="lambda repressor-like DNA-binding domains"/>
    <property type="match status" value="1"/>
</dbReference>
<dbReference type="SUPFAM" id="SSF47413">
    <property type="entry name" value="lambda repressor-like DNA-binding domains"/>
    <property type="match status" value="1"/>
</dbReference>
<comment type="cofactor">
    <cofactor evidence="1">
        <name>Mg(2+)</name>
        <dbReference type="ChEBI" id="CHEBI:18420"/>
    </cofactor>
</comment>
<evidence type="ECO:0000256" key="1">
    <source>
        <dbReference type="ARBA" id="ARBA00001946"/>
    </source>
</evidence>
<dbReference type="CDD" id="cd00093">
    <property type="entry name" value="HTH_XRE"/>
    <property type="match status" value="1"/>
</dbReference>
<feature type="domain" description="HTH cro/C1-type" evidence="10">
    <location>
        <begin position="19"/>
        <end position="75"/>
    </location>
</feature>
<organism evidence="11 12">
    <name type="scientific">Candidatus Protofrankia californiensis</name>
    <dbReference type="NCBI Taxonomy" id="1839754"/>
    <lineage>
        <taxon>Bacteria</taxon>
        <taxon>Bacillati</taxon>
        <taxon>Actinomycetota</taxon>
        <taxon>Actinomycetes</taxon>
        <taxon>Frankiales</taxon>
        <taxon>Frankiaceae</taxon>
        <taxon>Protofrankia</taxon>
    </lineage>
</organism>
<evidence type="ECO:0000256" key="9">
    <source>
        <dbReference type="ARBA" id="ARBA00038276"/>
    </source>
</evidence>
<dbReference type="GO" id="GO:0003677">
    <property type="term" value="F:DNA binding"/>
    <property type="evidence" value="ECO:0007669"/>
    <property type="project" value="InterPro"/>
</dbReference>
<dbReference type="PANTHER" id="PTHR33571:SF12">
    <property type="entry name" value="BSL3053 PROTEIN"/>
    <property type="match status" value="1"/>
</dbReference>
<reference evidence="12" key="1">
    <citation type="submission" date="2016-02" db="EMBL/GenBank/DDBJ databases">
        <authorList>
            <person name="Wibberg D."/>
        </authorList>
    </citation>
    <scope>NUCLEOTIDE SEQUENCE [LARGE SCALE GENOMIC DNA]</scope>
</reference>
<evidence type="ECO:0000256" key="8">
    <source>
        <dbReference type="ARBA" id="ARBA00022842"/>
    </source>
</evidence>
<dbReference type="PANTHER" id="PTHR33571">
    <property type="entry name" value="SSL8005 PROTEIN"/>
    <property type="match status" value="1"/>
</dbReference>
<accession>A0A1C3NTU7</accession>
<keyword evidence="7" id="KW-0067">ATP-binding</keyword>
<evidence type="ECO:0000256" key="7">
    <source>
        <dbReference type="ARBA" id="ARBA00022840"/>
    </source>
</evidence>
<keyword evidence="12" id="KW-1185">Reference proteome</keyword>
<keyword evidence="2" id="KW-1277">Toxin-antitoxin system</keyword>
<keyword evidence="6" id="KW-0547">Nucleotide-binding</keyword>
<dbReference type="GO" id="GO:0016779">
    <property type="term" value="F:nucleotidyltransferase activity"/>
    <property type="evidence" value="ECO:0007669"/>
    <property type="project" value="UniProtKB-KW"/>
</dbReference>
<evidence type="ECO:0000313" key="11">
    <source>
        <dbReference type="EMBL" id="SBW18197.1"/>
    </source>
</evidence>
<dbReference type="Proteomes" id="UP000199013">
    <property type="component" value="Unassembled WGS sequence"/>
</dbReference>
<evidence type="ECO:0000313" key="12">
    <source>
        <dbReference type="Proteomes" id="UP000199013"/>
    </source>
</evidence>
<evidence type="ECO:0000256" key="2">
    <source>
        <dbReference type="ARBA" id="ARBA00022649"/>
    </source>
</evidence>
<dbReference type="EMBL" id="FLUV01000218">
    <property type="protein sequence ID" value="SBW18197.1"/>
    <property type="molecule type" value="Genomic_DNA"/>
</dbReference>
<dbReference type="Pfam" id="PF01381">
    <property type="entry name" value="HTH_3"/>
    <property type="match status" value="1"/>
</dbReference>
<evidence type="ECO:0000256" key="4">
    <source>
        <dbReference type="ARBA" id="ARBA00022695"/>
    </source>
</evidence>
<protein>
    <recommendedName>
        <fullName evidence="10">HTH cro/C1-type domain-containing protein</fullName>
    </recommendedName>
</protein>
<dbReference type="GO" id="GO:0005524">
    <property type="term" value="F:ATP binding"/>
    <property type="evidence" value="ECO:0007669"/>
    <property type="project" value="UniProtKB-KW"/>
</dbReference>
<sequence length="181" mass="19306">MRDIVEDVLPGGDVAATVLRDARRRAGLTQVELAARAGVTQSVISAYESGRRQPAVSTLAALIEATGFELTVGVRPLPCRLQMLSGPVGRAVRRHRRELIAAAAAHGVSNLRVFGSVARGQDRPDSDVDLLADLPADLGLLGLGRVQDGLETILGVRVDLVPARDLKPEVRARVEREQVAL</sequence>
<keyword evidence="8" id="KW-0460">Magnesium</keyword>
<evidence type="ECO:0000256" key="6">
    <source>
        <dbReference type="ARBA" id="ARBA00022741"/>
    </source>
</evidence>
<keyword evidence="4" id="KW-0548">Nucleotidyltransferase</keyword>
<proteinExistence type="inferred from homology"/>
<name>A0A1C3NTU7_9ACTN</name>
<dbReference type="RefSeq" id="WP_131764869.1">
    <property type="nucleotide sequence ID" value="NZ_CAAAFT010000039.1"/>
</dbReference>
<dbReference type="InterPro" id="IPR010982">
    <property type="entry name" value="Lambda_DNA-bd_dom_sf"/>
</dbReference>
<keyword evidence="3" id="KW-0808">Transferase</keyword>
<dbReference type="AlphaFoldDB" id="A0A1C3NTU7"/>
<dbReference type="SUPFAM" id="SSF81301">
    <property type="entry name" value="Nucleotidyltransferase"/>
    <property type="match status" value="1"/>
</dbReference>
<dbReference type="GO" id="GO:0046872">
    <property type="term" value="F:metal ion binding"/>
    <property type="evidence" value="ECO:0007669"/>
    <property type="project" value="UniProtKB-KW"/>
</dbReference>
<dbReference type="PROSITE" id="PS50943">
    <property type="entry name" value="HTH_CROC1"/>
    <property type="match status" value="1"/>
</dbReference>
<dbReference type="InterPro" id="IPR001387">
    <property type="entry name" value="Cro/C1-type_HTH"/>
</dbReference>
<keyword evidence="5" id="KW-0479">Metal-binding</keyword>
<dbReference type="Gene3D" id="3.30.460.10">
    <property type="entry name" value="Beta Polymerase, domain 2"/>
    <property type="match status" value="1"/>
</dbReference>
<evidence type="ECO:0000256" key="5">
    <source>
        <dbReference type="ARBA" id="ARBA00022723"/>
    </source>
</evidence>
<gene>
    <name evidence="11" type="ORF">FDG2_0570</name>
</gene>